<reference evidence="1 2" key="1">
    <citation type="submission" date="2014-10" db="EMBL/GenBank/DDBJ databases">
        <title>Draft genome of anammox bacterium scalindua brodae, obtained using differential coverage binning of sequence data from two enrichment reactors.</title>
        <authorList>
            <person name="Speth D.R."/>
            <person name="Russ L."/>
            <person name="Kartal B."/>
            <person name="Op den Camp H.J."/>
            <person name="Dutilh B.E."/>
            <person name="Jetten M.S."/>
        </authorList>
    </citation>
    <scope>NUCLEOTIDE SEQUENCE [LARGE SCALE GENOMIC DNA]</scope>
    <source>
        <strain evidence="1">RU1</strain>
    </source>
</reference>
<sequence>MIKAGTKTPDFCLKNQDDKKSIVKRLQRQMDSTILLSER</sequence>
<evidence type="ECO:0000313" key="1">
    <source>
        <dbReference type="EMBL" id="KHE92397.1"/>
    </source>
</evidence>
<dbReference type="AlphaFoldDB" id="A0A0B0EH50"/>
<dbReference type="EMBL" id="JRYO01000134">
    <property type="protein sequence ID" value="KHE92397.1"/>
    <property type="molecule type" value="Genomic_DNA"/>
</dbReference>
<organism evidence="1 2">
    <name type="scientific">Candidatus Scalindua brodae</name>
    <dbReference type="NCBI Taxonomy" id="237368"/>
    <lineage>
        <taxon>Bacteria</taxon>
        <taxon>Pseudomonadati</taxon>
        <taxon>Planctomycetota</taxon>
        <taxon>Candidatus Brocadiia</taxon>
        <taxon>Candidatus Brocadiales</taxon>
        <taxon>Candidatus Scalinduaceae</taxon>
        <taxon>Candidatus Scalindua</taxon>
    </lineage>
</organism>
<name>A0A0B0EH50_9BACT</name>
<proteinExistence type="predicted"/>
<gene>
    <name evidence="1" type="ORF">SCABRO_01817</name>
</gene>
<accession>A0A0B0EH50</accession>
<comment type="caution">
    <text evidence="1">The sequence shown here is derived from an EMBL/GenBank/DDBJ whole genome shotgun (WGS) entry which is preliminary data.</text>
</comment>
<evidence type="ECO:0000313" key="2">
    <source>
        <dbReference type="Proteomes" id="UP000030652"/>
    </source>
</evidence>
<dbReference type="Proteomes" id="UP000030652">
    <property type="component" value="Unassembled WGS sequence"/>
</dbReference>
<protein>
    <submittedName>
        <fullName evidence="1">Uncharacterized protein</fullName>
    </submittedName>
</protein>